<dbReference type="SUPFAM" id="SSF51735">
    <property type="entry name" value="NAD(P)-binding Rossmann-fold domains"/>
    <property type="match status" value="1"/>
</dbReference>
<keyword evidence="5" id="KW-0472">Membrane</keyword>
<feature type="region of interest" description="Disordered" evidence="4">
    <location>
        <begin position="415"/>
        <end position="440"/>
    </location>
</feature>
<protein>
    <submittedName>
        <fullName evidence="6">Estradiol 17-beta-dehydrogenase 12</fullName>
    </submittedName>
</protein>
<dbReference type="Pfam" id="PF00106">
    <property type="entry name" value="adh_short"/>
    <property type="match status" value="1"/>
</dbReference>
<dbReference type="InterPro" id="IPR051019">
    <property type="entry name" value="VLCFA-Steroid_DH"/>
</dbReference>
<evidence type="ECO:0000256" key="4">
    <source>
        <dbReference type="SAM" id="MobiDB-lite"/>
    </source>
</evidence>
<dbReference type="PANTHER" id="PTHR43899">
    <property type="entry name" value="RH59310P"/>
    <property type="match status" value="1"/>
</dbReference>
<dbReference type="GO" id="GO:0016491">
    <property type="term" value="F:oxidoreductase activity"/>
    <property type="evidence" value="ECO:0007669"/>
    <property type="project" value="UniProtKB-KW"/>
</dbReference>
<dbReference type="PRINTS" id="PR00081">
    <property type="entry name" value="GDHRDH"/>
</dbReference>
<keyword evidence="5" id="KW-0812">Transmembrane</keyword>
<proteinExistence type="inferred from homology"/>
<dbReference type="GO" id="GO:0005783">
    <property type="term" value="C:endoplasmic reticulum"/>
    <property type="evidence" value="ECO:0007669"/>
    <property type="project" value="TreeGrafter"/>
</dbReference>
<keyword evidence="2" id="KW-0560">Oxidoreductase</keyword>
<dbReference type="Gene3D" id="3.40.50.720">
    <property type="entry name" value="NAD(P)-binding Rossmann-like Domain"/>
    <property type="match status" value="1"/>
</dbReference>
<dbReference type="OrthoDB" id="5545019at2759"/>
<dbReference type="PRINTS" id="PR00080">
    <property type="entry name" value="SDRFAMILY"/>
</dbReference>
<dbReference type="CDD" id="cd05356">
    <property type="entry name" value="17beta-HSD1_like_SDR_c"/>
    <property type="match status" value="1"/>
</dbReference>
<evidence type="ECO:0000256" key="5">
    <source>
        <dbReference type="SAM" id="Phobius"/>
    </source>
</evidence>
<dbReference type="InterPro" id="IPR036291">
    <property type="entry name" value="NAD(P)-bd_dom_sf"/>
</dbReference>
<dbReference type="InterPro" id="IPR002347">
    <property type="entry name" value="SDR_fam"/>
</dbReference>
<evidence type="ECO:0000313" key="6">
    <source>
        <dbReference type="EMBL" id="MBW16486.1"/>
    </source>
</evidence>
<reference evidence="6" key="1">
    <citation type="submission" date="2017-10" db="EMBL/GenBank/DDBJ databases">
        <title>Transcriptome Assembly of Sugarcane Aphid Adults.</title>
        <authorList>
            <person name="Scully E.D."/>
            <person name="Palmer N.A."/>
            <person name="Geib S.M."/>
            <person name="Sarath G."/>
            <person name="Sattler S.E."/>
        </authorList>
    </citation>
    <scope>NUCLEOTIDE SEQUENCE</scope>
    <source>
        <tissue evidence="6">Whole body</tissue>
    </source>
</reference>
<accession>A0A2H8TQM2</accession>
<evidence type="ECO:0000256" key="2">
    <source>
        <dbReference type="ARBA" id="ARBA00023002"/>
    </source>
</evidence>
<name>A0A2H8TQM2_9HEMI</name>
<comment type="similarity">
    <text evidence="1 3">Belongs to the short-chain dehydrogenases/reductases (SDR) family.</text>
</comment>
<gene>
    <name evidence="6" type="primary">HSD17B12_0</name>
</gene>
<feature type="transmembrane region" description="Helical" evidence="5">
    <location>
        <begin position="12"/>
        <end position="35"/>
    </location>
</feature>
<evidence type="ECO:0000256" key="3">
    <source>
        <dbReference type="RuleBase" id="RU000363"/>
    </source>
</evidence>
<evidence type="ECO:0000256" key="1">
    <source>
        <dbReference type="ARBA" id="ARBA00006484"/>
    </source>
</evidence>
<dbReference type="AlphaFoldDB" id="A0A2H8TQM2"/>
<dbReference type="EMBL" id="GFXV01004681">
    <property type="protein sequence ID" value="MBW16486.1"/>
    <property type="molecule type" value="Transcribed_RNA"/>
</dbReference>
<keyword evidence="5" id="KW-1133">Transmembrane helix</keyword>
<organism evidence="6">
    <name type="scientific">Melanaphis sacchari</name>
    <dbReference type="NCBI Taxonomy" id="742174"/>
    <lineage>
        <taxon>Eukaryota</taxon>
        <taxon>Metazoa</taxon>
        <taxon>Ecdysozoa</taxon>
        <taxon>Arthropoda</taxon>
        <taxon>Hexapoda</taxon>
        <taxon>Insecta</taxon>
        <taxon>Pterygota</taxon>
        <taxon>Neoptera</taxon>
        <taxon>Paraneoptera</taxon>
        <taxon>Hemiptera</taxon>
        <taxon>Sternorrhyncha</taxon>
        <taxon>Aphidomorpha</taxon>
        <taxon>Aphidoidea</taxon>
        <taxon>Aphididae</taxon>
        <taxon>Aphidini</taxon>
        <taxon>Melanaphis</taxon>
    </lineage>
</organism>
<dbReference type="PANTHER" id="PTHR43899:SF13">
    <property type="entry name" value="RH59310P"/>
    <property type="match status" value="1"/>
</dbReference>
<sequence>MESLSSSWPWSWPWWLANAALWSVGAAVVVCRLLVPWSCWLGRRALCWFRYALFSVRGDAGPGRPRAPPACRCCGGVYFDGMAGGWAVVTGCTDGIGKEYAMQLADRGMNVALVSRNSDKLQAVAQQIHERHAGRVKTKIVAADFTSLGGDVPLANSYDKVRHELGRMDVRLLVNNAGVSYARPERLLDLAPACAGAPPDPCRDMVECNALATVAMCSTVMPLMVAGAGGVVVNVSSASAHLPCPMLSVYGAAKAFVEKFSVELAAEYDEPDSAHQIAVRCLTPGFVATKMSRIRPTTTDNSSWTYAPTPRSYASHSLRALDCHCACGRTLWPGRSGDGGEADRPGWLERVVSAVFDSPSSPLSAGRSGVTTAGYPLHTLTLIMLNTVRWVFGDKYLSSAAGRIMNGIRNRIANHESAKMQKPNSSADFGNHKHRSGNHD</sequence>